<keyword evidence="4" id="KW-1133">Transmembrane helix</keyword>
<feature type="region of interest" description="Disordered" evidence="3">
    <location>
        <begin position="542"/>
        <end position="569"/>
    </location>
</feature>
<proteinExistence type="predicted"/>
<dbReference type="EMBL" id="JAAAIM010000074">
    <property type="protein sequence ID" value="KAG0295819.1"/>
    <property type="molecule type" value="Genomic_DNA"/>
</dbReference>
<keyword evidence="4" id="KW-0472">Membrane</keyword>
<keyword evidence="1" id="KW-0880">Kelch repeat</keyword>
<dbReference type="PANTHER" id="PTHR46093:SF18">
    <property type="entry name" value="FIBRONECTIN TYPE-III DOMAIN-CONTAINING PROTEIN"/>
    <property type="match status" value="1"/>
</dbReference>
<keyword evidence="2" id="KW-0677">Repeat</keyword>
<keyword evidence="6" id="KW-1185">Reference proteome</keyword>
<dbReference type="Gene3D" id="2.120.10.80">
    <property type="entry name" value="Kelch-type beta propeller"/>
    <property type="match status" value="1"/>
</dbReference>
<name>A0ABQ7KCY0_9FUNG</name>
<keyword evidence="4" id="KW-0812">Transmembrane</keyword>
<feature type="region of interest" description="Disordered" evidence="3">
    <location>
        <begin position="465"/>
        <end position="493"/>
    </location>
</feature>
<dbReference type="SUPFAM" id="SSF50965">
    <property type="entry name" value="Galactose oxidase, central domain"/>
    <property type="match status" value="1"/>
</dbReference>
<protein>
    <recommendedName>
        <fullName evidence="7">Galactose oxidase</fullName>
    </recommendedName>
</protein>
<comment type="caution">
    <text evidence="5">The sequence shown here is derived from an EMBL/GenBank/DDBJ whole genome shotgun (WGS) entry which is preliminary data.</text>
</comment>
<evidence type="ECO:0000256" key="2">
    <source>
        <dbReference type="ARBA" id="ARBA00022737"/>
    </source>
</evidence>
<dbReference type="InterPro" id="IPR011043">
    <property type="entry name" value="Gal_Oxase/kelch_b-propeller"/>
</dbReference>
<gene>
    <name evidence="5" type="ORF">BGZ96_010937</name>
</gene>
<dbReference type="PANTHER" id="PTHR46093">
    <property type="entry name" value="ACYL-COA-BINDING DOMAIN-CONTAINING PROTEIN 5"/>
    <property type="match status" value="1"/>
</dbReference>
<dbReference type="Pfam" id="PF24681">
    <property type="entry name" value="Kelch_KLHDC2_KLHL20_DRC7"/>
    <property type="match status" value="1"/>
</dbReference>
<accession>A0ABQ7KCY0</accession>
<dbReference type="Proteomes" id="UP001194696">
    <property type="component" value="Unassembled WGS sequence"/>
</dbReference>
<evidence type="ECO:0000256" key="3">
    <source>
        <dbReference type="SAM" id="MobiDB-lite"/>
    </source>
</evidence>
<evidence type="ECO:0008006" key="7">
    <source>
        <dbReference type="Google" id="ProtNLM"/>
    </source>
</evidence>
<evidence type="ECO:0000313" key="6">
    <source>
        <dbReference type="Proteomes" id="UP001194696"/>
    </source>
</evidence>
<evidence type="ECO:0000313" key="5">
    <source>
        <dbReference type="EMBL" id="KAG0295819.1"/>
    </source>
</evidence>
<dbReference type="InterPro" id="IPR015915">
    <property type="entry name" value="Kelch-typ_b-propeller"/>
</dbReference>
<sequence length="601" mass="64314">MGSLSGLTYNNTKWLSVYNSTVYTLDLQTRIWTTLGSSEFVTSAVDLPAVVNPDDDQFLVLNGWVDNRTVLGTLRLDTAQQRIFSQPLVVPLDGSFTSVWSKMRKAAFVFGGYTFDSYLSTVAQRTLFLYQYNVSAGNSAPTFRNVPDSGAVPSARYGHCMVEAYNGTKMILFGGFDQFGRELGDIYVLDVATLGWTRGTDGGATAARAHTACAITNDLFVAWGGVVTDPQTRFASAVSENITIVYNLKTLQWQSTYHPEPYAPPPLVIATPTATMPAPTSTTAGGRLSAITITLISLAGGILLGLLVIACVFGFRRCRRRRKAATTVTSVKALAMDRSLKDGGGDKTSIHGDPPGVGAIGGGSSMYSDSGFGIGLHPTFHRAEHSNTPTSFSSDTAYTAHAPPAAPAALYMMRPIPGPRPQLVPPLPPSLPSAASGYSYAPRPAIPARFSVASTASVAVAHMPLEGQEEEGEYEDDDQREADGDDDLASPLSVISPIDSLPERTISSGSRVTSSVANAVAGSNASNTHEFDWMLSNELGSSGLGGGGAQKSWQQQQQQQQLMNAGPLPLSSTEVDLREYLNYTQFIREQQQQEKEEQGAY</sequence>
<evidence type="ECO:0000256" key="4">
    <source>
        <dbReference type="SAM" id="Phobius"/>
    </source>
</evidence>
<organism evidence="5 6">
    <name type="scientific">Linnemannia gamsii</name>
    <dbReference type="NCBI Taxonomy" id="64522"/>
    <lineage>
        <taxon>Eukaryota</taxon>
        <taxon>Fungi</taxon>
        <taxon>Fungi incertae sedis</taxon>
        <taxon>Mucoromycota</taxon>
        <taxon>Mortierellomycotina</taxon>
        <taxon>Mortierellomycetes</taxon>
        <taxon>Mortierellales</taxon>
        <taxon>Mortierellaceae</taxon>
        <taxon>Linnemannia</taxon>
    </lineage>
</organism>
<feature type="compositionally biased region" description="Acidic residues" evidence="3">
    <location>
        <begin position="467"/>
        <end position="488"/>
    </location>
</feature>
<evidence type="ECO:0000256" key="1">
    <source>
        <dbReference type="ARBA" id="ARBA00022441"/>
    </source>
</evidence>
<feature type="transmembrane region" description="Helical" evidence="4">
    <location>
        <begin position="288"/>
        <end position="315"/>
    </location>
</feature>
<reference evidence="5 6" key="1">
    <citation type="journal article" date="2020" name="Fungal Divers.">
        <title>Resolving the Mortierellaceae phylogeny through synthesis of multi-gene phylogenetics and phylogenomics.</title>
        <authorList>
            <person name="Vandepol N."/>
            <person name="Liber J."/>
            <person name="Desiro A."/>
            <person name="Na H."/>
            <person name="Kennedy M."/>
            <person name="Barry K."/>
            <person name="Grigoriev I.V."/>
            <person name="Miller A.N."/>
            <person name="O'Donnell K."/>
            <person name="Stajich J.E."/>
            <person name="Bonito G."/>
        </authorList>
    </citation>
    <scope>NUCLEOTIDE SEQUENCE [LARGE SCALE GENOMIC DNA]</scope>
    <source>
        <strain evidence="5 6">AD045</strain>
    </source>
</reference>